<dbReference type="GO" id="GO:0047429">
    <property type="term" value="F:nucleoside triphosphate diphosphatase activity"/>
    <property type="evidence" value="ECO:0007669"/>
    <property type="project" value="InterPro"/>
</dbReference>
<evidence type="ECO:0000256" key="1">
    <source>
        <dbReference type="ARBA" id="ARBA00001968"/>
    </source>
</evidence>
<dbReference type="Proteomes" id="UP001174909">
    <property type="component" value="Unassembled WGS sequence"/>
</dbReference>
<dbReference type="AlphaFoldDB" id="A0AA35W8T7"/>
<keyword evidence="2" id="KW-0378">Hydrolase</keyword>
<dbReference type="Pfam" id="PF02545">
    <property type="entry name" value="Maf"/>
    <property type="match status" value="1"/>
</dbReference>
<dbReference type="PANTHER" id="PTHR43213:SF5">
    <property type="entry name" value="BIFUNCTIONAL DTTP_UTP PYROPHOSPHATASE_METHYLTRANSFERASE PROTEIN-RELATED"/>
    <property type="match status" value="1"/>
</dbReference>
<protein>
    <submittedName>
        <fullName evidence="3">dTTP/UTP pyrophosphatase</fullName>
    </submittedName>
</protein>
<gene>
    <name evidence="3" type="ORF">GBAR_LOCUS3521</name>
</gene>
<accession>A0AA35W8T7</accession>
<reference evidence="3" key="1">
    <citation type="submission" date="2023-03" db="EMBL/GenBank/DDBJ databases">
        <authorList>
            <person name="Steffen K."/>
            <person name="Cardenas P."/>
        </authorList>
    </citation>
    <scope>NUCLEOTIDE SEQUENCE</scope>
</reference>
<dbReference type="HAMAP" id="MF_00528">
    <property type="entry name" value="Maf"/>
    <property type="match status" value="1"/>
</dbReference>
<proteinExistence type="inferred from homology"/>
<dbReference type="SUPFAM" id="SSF52972">
    <property type="entry name" value="ITPase-like"/>
    <property type="match status" value="1"/>
</dbReference>
<dbReference type="PANTHER" id="PTHR43213">
    <property type="entry name" value="BIFUNCTIONAL DTTP/UTP PYROPHOSPHATASE/METHYLTRANSFERASE PROTEIN-RELATED"/>
    <property type="match status" value="1"/>
</dbReference>
<evidence type="ECO:0000256" key="2">
    <source>
        <dbReference type="ARBA" id="ARBA00022801"/>
    </source>
</evidence>
<dbReference type="Gene3D" id="3.90.950.10">
    <property type="match status" value="1"/>
</dbReference>
<comment type="caution">
    <text evidence="3">The sequence shown here is derived from an EMBL/GenBank/DDBJ whole genome shotgun (WGS) entry which is preliminary data.</text>
</comment>
<sequence>MKKLILASASPRRASLLRLLDIPFEIAPSNANEALDTILPPAEHVREIAQRKTKAVVHRFDHALVLGADTIVALEDAIFEKPNDAKHAADMLAQLSGKTHQVYTGLALTDTETGQTLTEVATTHVTMRVLSSEDIATLCRHWGFYGQSRCLRRAGARLCIYTIYIRLLLQCGGFAACVLLEPLSPSGRAIALGDHTRK</sequence>
<dbReference type="InterPro" id="IPR029001">
    <property type="entry name" value="ITPase-like_fam"/>
</dbReference>
<organism evidence="3 4">
    <name type="scientific">Geodia barretti</name>
    <name type="common">Barrett's horny sponge</name>
    <dbReference type="NCBI Taxonomy" id="519541"/>
    <lineage>
        <taxon>Eukaryota</taxon>
        <taxon>Metazoa</taxon>
        <taxon>Porifera</taxon>
        <taxon>Demospongiae</taxon>
        <taxon>Heteroscleromorpha</taxon>
        <taxon>Tetractinellida</taxon>
        <taxon>Astrophorina</taxon>
        <taxon>Geodiidae</taxon>
        <taxon>Geodia</taxon>
    </lineage>
</organism>
<evidence type="ECO:0000313" key="3">
    <source>
        <dbReference type="EMBL" id="CAI8002991.1"/>
    </source>
</evidence>
<dbReference type="InterPro" id="IPR003697">
    <property type="entry name" value="Maf-like"/>
</dbReference>
<evidence type="ECO:0000313" key="4">
    <source>
        <dbReference type="Proteomes" id="UP001174909"/>
    </source>
</evidence>
<name>A0AA35W8T7_GEOBA</name>
<dbReference type="EMBL" id="CASHTH010000502">
    <property type="protein sequence ID" value="CAI8002991.1"/>
    <property type="molecule type" value="Genomic_DNA"/>
</dbReference>
<comment type="cofactor">
    <cofactor evidence="1">
        <name>a divalent metal cation</name>
        <dbReference type="ChEBI" id="CHEBI:60240"/>
    </cofactor>
</comment>
<keyword evidence="4" id="KW-1185">Reference proteome</keyword>